<feature type="compositionally biased region" description="Low complexity" evidence="1">
    <location>
        <begin position="120"/>
        <end position="131"/>
    </location>
</feature>
<organism evidence="2 3">
    <name type="scientific">Gymnopilus junonius</name>
    <name type="common">Spectacular rustgill mushroom</name>
    <name type="synonym">Gymnopilus spectabilis subsp. junonius</name>
    <dbReference type="NCBI Taxonomy" id="109634"/>
    <lineage>
        <taxon>Eukaryota</taxon>
        <taxon>Fungi</taxon>
        <taxon>Dikarya</taxon>
        <taxon>Basidiomycota</taxon>
        <taxon>Agaricomycotina</taxon>
        <taxon>Agaricomycetes</taxon>
        <taxon>Agaricomycetidae</taxon>
        <taxon>Agaricales</taxon>
        <taxon>Agaricineae</taxon>
        <taxon>Hymenogastraceae</taxon>
        <taxon>Gymnopilus</taxon>
    </lineage>
</organism>
<feature type="region of interest" description="Disordered" evidence="1">
    <location>
        <begin position="91"/>
        <end position="134"/>
    </location>
</feature>
<evidence type="ECO:0000313" key="3">
    <source>
        <dbReference type="Proteomes" id="UP000724874"/>
    </source>
</evidence>
<dbReference type="OrthoDB" id="3227079at2759"/>
<protein>
    <submittedName>
        <fullName evidence="2">Uncharacterized protein</fullName>
    </submittedName>
</protein>
<feature type="region of interest" description="Disordered" evidence="1">
    <location>
        <begin position="146"/>
        <end position="191"/>
    </location>
</feature>
<feature type="region of interest" description="Disordered" evidence="1">
    <location>
        <begin position="210"/>
        <end position="280"/>
    </location>
</feature>
<proteinExistence type="predicted"/>
<evidence type="ECO:0000256" key="1">
    <source>
        <dbReference type="SAM" id="MobiDB-lite"/>
    </source>
</evidence>
<dbReference type="Proteomes" id="UP000724874">
    <property type="component" value="Unassembled WGS sequence"/>
</dbReference>
<accession>A0A9P5NFY3</accession>
<sequence length="297" mass="32063">MAAFLTNILACCFRGGRRRAATITDIETPNERSHLIPAVTNIDEYISPSPADTLASSQQKLKERLSSIVRSKEGKMVNVNSRLPFNLHNQKHSVSIDPSNSQSSSSRSVSTSTTHHRPSHTLSPSPLSVTPIQGPIHAHVGAPLIPSLHHHTSSSSSLSALVQLPPEDEHSRSSSIVSRNTSSLHDPDSSERYIRTPILNLRLVNSRRTVPIGASSPSGSHALRRGRTKKKAGEVASPSSSSNVETENPSAATSFPDGGTTTTVTGEDDTPTPSQSQFLPQPREDVWIFLLLRTLRS</sequence>
<evidence type="ECO:0000313" key="2">
    <source>
        <dbReference type="EMBL" id="KAF8883082.1"/>
    </source>
</evidence>
<feature type="compositionally biased region" description="Low complexity" evidence="1">
    <location>
        <begin position="256"/>
        <end position="265"/>
    </location>
</feature>
<reference evidence="2" key="1">
    <citation type="submission" date="2020-11" db="EMBL/GenBank/DDBJ databases">
        <authorList>
            <consortium name="DOE Joint Genome Institute"/>
            <person name="Ahrendt S."/>
            <person name="Riley R."/>
            <person name="Andreopoulos W."/>
            <person name="LaButti K."/>
            <person name="Pangilinan J."/>
            <person name="Ruiz-duenas F.J."/>
            <person name="Barrasa J.M."/>
            <person name="Sanchez-Garcia M."/>
            <person name="Camarero S."/>
            <person name="Miyauchi S."/>
            <person name="Serrano A."/>
            <person name="Linde D."/>
            <person name="Babiker R."/>
            <person name="Drula E."/>
            <person name="Ayuso-Fernandez I."/>
            <person name="Pacheco R."/>
            <person name="Padilla G."/>
            <person name="Ferreira P."/>
            <person name="Barriuso J."/>
            <person name="Kellner H."/>
            <person name="Castanera R."/>
            <person name="Alfaro M."/>
            <person name="Ramirez L."/>
            <person name="Pisabarro A.G."/>
            <person name="Kuo A."/>
            <person name="Tritt A."/>
            <person name="Lipzen A."/>
            <person name="He G."/>
            <person name="Yan M."/>
            <person name="Ng V."/>
            <person name="Cullen D."/>
            <person name="Martin F."/>
            <person name="Rosso M.-N."/>
            <person name="Henrissat B."/>
            <person name="Hibbett D."/>
            <person name="Martinez A.T."/>
            <person name="Grigoriev I.V."/>
        </authorList>
    </citation>
    <scope>NUCLEOTIDE SEQUENCE</scope>
    <source>
        <strain evidence="2">AH 44721</strain>
    </source>
</reference>
<name>A0A9P5NFY3_GYMJU</name>
<keyword evidence="3" id="KW-1185">Reference proteome</keyword>
<feature type="compositionally biased region" description="Low complexity" evidence="1">
    <location>
        <begin position="93"/>
        <end position="113"/>
    </location>
</feature>
<feature type="compositionally biased region" description="Low complexity" evidence="1">
    <location>
        <begin position="173"/>
        <end position="183"/>
    </location>
</feature>
<dbReference type="EMBL" id="JADNYJ010000118">
    <property type="protein sequence ID" value="KAF8883082.1"/>
    <property type="molecule type" value="Genomic_DNA"/>
</dbReference>
<dbReference type="AlphaFoldDB" id="A0A9P5NFY3"/>
<comment type="caution">
    <text evidence="2">The sequence shown here is derived from an EMBL/GenBank/DDBJ whole genome shotgun (WGS) entry which is preliminary data.</text>
</comment>
<feature type="compositionally biased region" description="Polar residues" evidence="1">
    <location>
        <begin position="237"/>
        <end position="253"/>
    </location>
</feature>
<gene>
    <name evidence="2" type="ORF">CPB84DRAFT_194434</name>
</gene>